<sequence>MDQKNGDVYNSFTKSLVETATQTLDTSKSCGIYLVRNSRFGKGHNAQTYSCPISLNLPQWTNNQLLVNMENIGEREELYRVIENALDETIDRYSRLRTNAIIADIARRQAEIWRDVKNFIANQLVPQSIKLANRSRSENKTAVEIVASIKCYP</sequence>
<reference evidence="2" key="2">
    <citation type="journal article" date="2016" name="Sci. Rep.">
        <title>Dictyocaulus viviparus genome, variome and transcriptome elucidate lungworm biology and support future intervention.</title>
        <authorList>
            <person name="McNulty S.N."/>
            <person name="Strube C."/>
            <person name="Rosa B.A."/>
            <person name="Martin J.C."/>
            <person name="Tyagi R."/>
            <person name="Choi Y.J."/>
            <person name="Wang Q."/>
            <person name="Hallsworth Pepin K."/>
            <person name="Zhang X."/>
            <person name="Ozersky P."/>
            <person name="Wilson R.K."/>
            <person name="Sternberg P.W."/>
            <person name="Gasser R.B."/>
            <person name="Mitreva M."/>
        </authorList>
    </citation>
    <scope>NUCLEOTIDE SEQUENCE [LARGE SCALE GENOMIC DNA]</scope>
    <source>
        <strain evidence="2">HannoverDv2000</strain>
    </source>
</reference>
<proteinExistence type="predicted"/>
<organism evidence="1 2">
    <name type="scientific">Dictyocaulus viviparus</name>
    <name type="common">Bovine lungworm</name>
    <dbReference type="NCBI Taxonomy" id="29172"/>
    <lineage>
        <taxon>Eukaryota</taxon>
        <taxon>Metazoa</taxon>
        <taxon>Ecdysozoa</taxon>
        <taxon>Nematoda</taxon>
        <taxon>Chromadorea</taxon>
        <taxon>Rhabditida</taxon>
        <taxon>Rhabditina</taxon>
        <taxon>Rhabditomorpha</taxon>
        <taxon>Strongyloidea</taxon>
        <taxon>Metastrongylidae</taxon>
        <taxon>Dictyocaulus</taxon>
    </lineage>
</organism>
<name>A0A0D8XJK9_DICVI</name>
<keyword evidence="2" id="KW-1185">Reference proteome</keyword>
<protein>
    <submittedName>
        <fullName evidence="1">Uncharacterized protein</fullName>
    </submittedName>
</protein>
<reference evidence="1 2" key="1">
    <citation type="submission" date="2013-11" db="EMBL/GenBank/DDBJ databases">
        <title>Draft genome of the bovine lungworm Dictyocaulus viviparus.</title>
        <authorList>
            <person name="Mitreva M."/>
        </authorList>
    </citation>
    <scope>NUCLEOTIDE SEQUENCE [LARGE SCALE GENOMIC DNA]</scope>
    <source>
        <strain evidence="1 2">HannoverDv2000</strain>
    </source>
</reference>
<dbReference type="Proteomes" id="UP000053766">
    <property type="component" value="Unassembled WGS sequence"/>
</dbReference>
<dbReference type="AlphaFoldDB" id="A0A0D8XJK9"/>
<dbReference type="EMBL" id="KN716452">
    <property type="protein sequence ID" value="KJH44738.1"/>
    <property type="molecule type" value="Genomic_DNA"/>
</dbReference>
<evidence type="ECO:0000313" key="2">
    <source>
        <dbReference type="Proteomes" id="UP000053766"/>
    </source>
</evidence>
<gene>
    <name evidence="1" type="ORF">DICVIV_09229</name>
</gene>
<accession>A0A0D8XJK9</accession>
<dbReference type="OrthoDB" id="5855868at2759"/>
<evidence type="ECO:0000313" key="1">
    <source>
        <dbReference type="EMBL" id="KJH44738.1"/>
    </source>
</evidence>